<dbReference type="SUPFAM" id="SSF56935">
    <property type="entry name" value="Porins"/>
    <property type="match status" value="1"/>
</dbReference>
<comment type="caution">
    <text evidence="13">The sequence shown here is derived from an EMBL/GenBank/DDBJ whole genome shotgun (WGS) entry which is preliminary data.</text>
</comment>
<dbReference type="Pfam" id="PF13609">
    <property type="entry name" value="Porin_4"/>
    <property type="match status" value="1"/>
</dbReference>
<proteinExistence type="predicted"/>
<dbReference type="PRINTS" id="PR00184">
    <property type="entry name" value="NEISSPPORIN"/>
</dbReference>
<dbReference type="GO" id="GO:0046930">
    <property type="term" value="C:pore complex"/>
    <property type="evidence" value="ECO:0007669"/>
    <property type="project" value="UniProtKB-KW"/>
</dbReference>
<dbReference type="PANTHER" id="PTHR34501:SF9">
    <property type="entry name" value="MAJOR OUTER MEMBRANE PROTEIN P.IA"/>
    <property type="match status" value="1"/>
</dbReference>
<keyword evidence="3" id="KW-0813">Transport</keyword>
<feature type="domain" description="Porin" evidence="12">
    <location>
        <begin position="15"/>
        <end position="335"/>
    </location>
</feature>
<evidence type="ECO:0000256" key="11">
    <source>
        <dbReference type="SAM" id="SignalP"/>
    </source>
</evidence>
<dbReference type="GO" id="GO:0009279">
    <property type="term" value="C:cell outer membrane"/>
    <property type="evidence" value="ECO:0007669"/>
    <property type="project" value="UniProtKB-SubCell"/>
</dbReference>
<accession>A0A4S8EV40</accession>
<keyword evidence="6 11" id="KW-0732">Signal</keyword>
<keyword evidence="7" id="KW-0406">Ion transport</keyword>
<comment type="subunit">
    <text evidence="2">Homotrimer.</text>
</comment>
<evidence type="ECO:0000259" key="12">
    <source>
        <dbReference type="Pfam" id="PF13609"/>
    </source>
</evidence>
<sequence>MFNLGVSAMKKSLIALAAIAASGLAMAQSSVTLYGVADIALGDANDTQGAHSNGNINNGTSRIGFRGVEDLGNGLKANFQLEQAVRLADGATGGNGGSGTGATFARQAWVGLSGDFGAIRAGRQLTPSHGATAAYELTGTANYSAVALNFGYGGGSRDNAMITYATPSFGGFKATVGYVFEDNYALNSTYGVGDTKGHYDIGLVYANGPLAVAAAYNYAEVDTGWNKKSRVENSSIGASYDFGAVKLAGSYHYNDIAAAGYLGGPTTGSTNVNPGVEGYSLGASIPFGAFSLTADVVYAEDRNGNRDGIDAVVEAKYALSKRTFVYGVYYRADEDSPTYGSNFTDKNNFAIGLRHNF</sequence>
<evidence type="ECO:0000256" key="1">
    <source>
        <dbReference type="ARBA" id="ARBA00004571"/>
    </source>
</evidence>
<keyword evidence="10" id="KW-0998">Cell outer membrane</keyword>
<dbReference type="EMBL" id="STFG01000018">
    <property type="protein sequence ID" value="THT98739.1"/>
    <property type="molecule type" value="Genomic_DNA"/>
</dbReference>
<evidence type="ECO:0000313" key="13">
    <source>
        <dbReference type="EMBL" id="THT98739.1"/>
    </source>
</evidence>
<evidence type="ECO:0000256" key="5">
    <source>
        <dbReference type="ARBA" id="ARBA00022692"/>
    </source>
</evidence>
<dbReference type="AlphaFoldDB" id="A0A4S8EV40"/>
<dbReference type="Gene3D" id="2.40.160.10">
    <property type="entry name" value="Porin"/>
    <property type="match status" value="1"/>
</dbReference>
<reference evidence="13 14" key="1">
    <citation type="journal article" date="2015" name="Antonie Van Leeuwenhoek">
        <title>Lampropedia puyangensis sp. nov., isolated from symptomatic bark of Populus ? euramericana canker and emended description of Lampropedia hyalina (Ehrenberg 1832) Lee et al. 2004.</title>
        <authorList>
            <person name="Li Y."/>
            <person name="Wang T."/>
            <person name="Piao C.G."/>
            <person name="Wang L.F."/>
            <person name="Tian G.Z."/>
            <person name="Zhu T.H."/>
            <person name="Guo M.W."/>
        </authorList>
    </citation>
    <scope>NUCLEOTIDE SEQUENCE [LARGE SCALE GENOMIC DNA]</scope>
    <source>
        <strain evidence="13 14">2-bin</strain>
    </source>
</reference>
<evidence type="ECO:0000256" key="9">
    <source>
        <dbReference type="ARBA" id="ARBA00023136"/>
    </source>
</evidence>
<dbReference type="InterPro" id="IPR033900">
    <property type="entry name" value="Gram_neg_porin_domain"/>
</dbReference>
<keyword evidence="8" id="KW-0626">Porin</keyword>
<keyword evidence="14" id="KW-1185">Reference proteome</keyword>
<evidence type="ECO:0000256" key="7">
    <source>
        <dbReference type="ARBA" id="ARBA00023065"/>
    </source>
</evidence>
<dbReference type="PANTHER" id="PTHR34501">
    <property type="entry name" value="PROTEIN YDDL-RELATED"/>
    <property type="match status" value="1"/>
</dbReference>
<keyword evidence="9" id="KW-0472">Membrane</keyword>
<feature type="chain" id="PRO_5020673376" evidence="11">
    <location>
        <begin position="28"/>
        <end position="357"/>
    </location>
</feature>
<dbReference type="GO" id="GO:0034220">
    <property type="term" value="P:monoatomic ion transmembrane transport"/>
    <property type="evidence" value="ECO:0007669"/>
    <property type="project" value="InterPro"/>
</dbReference>
<gene>
    <name evidence="13" type="ORF">E9531_13760</name>
</gene>
<dbReference type="Proteomes" id="UP000308917">
    <property type="component" value="Unassembled WGS sequence"/>
</dbReference>
<keyword evidence="4" id="KW-1134">Transmembrane beta strand</keyword>
<organism evidence="13 14">
    <name type="scientific">Lampropedia puyangensis</name>
    <dbReference type="NCBI Taxonomy" id="1330072"/>
    <lineage>
        <taxon>Bacteria</taxon>
        <taxon>Pseudomonadati</taxon>
        <taxon>Pseudomonadota</taxon>
        <taxon>Betaproteobacteria</taxon>
        <taxon>Burkholderiales</taxon>
        <taxon>Comamonadaceae</taxon>
        <taxon>Lampropedia</taxon>
    </lineage>
</organism>
<protein>
    <submittedName>
        <fullName evidence="13">Porin</fullName>
    </submittedName>
</protein>
<evidence type="ECO:0000256" key="6">
    <source>
        <dbReference type="ARBA" id="ARBA00022729"/>
    </source>
</evidence>
<keyword evidence="5" id="KW-0812">Transmembrane</keyword>
<dbReference type="InterPro" id="IPR050298">
    <property type="entry name" value="Gram-neg_bact_OMP"/>
</dbReference>
<name>A0A4S8EV40_9BURK</name>
<evidence type="ECO:0000256" key="8">
    <source>
        <dbReference type="ARBA" id="ARBA00023114"/>
    </source>
</evidence>
<feature type="signal peptide" evidence="11">
    <location>
        <begin position="1"/>
        <end position="27"/>
    </location>
</feature>
<dbReference type="InterPro" id="IPR001702">
    <property type="entry name" value="Porin_Gram-ve"/>
</dbReference>
<evidence type="ECO:0000256" key="2">
    <source>
        <dbReference type="ARBA" id="ARBA00011233"/>
    </source>
</evidence>
<dbReference type="GO" id="GO:0015288">
    <property type="term" value="F:porin activity"/>
    <property type="evidence" value="ECO:0007669"/>
    <property type="project" value="UniProtKB-KW"/>
</dbReference>
<dbReference type="PRINTS" id="PR00182">
    <property type="entry name" value="ECOLNEIPORIN"/>
</dbReference>
<comment type="subcellular location">
    <subcellularLocation>
        <location evidence="1">Cell outer membrane</location>
        <topology evidence="1">Multi-pass membrane protein</topology>
    </subcellularLocation>
</comment>
<dbReference type="InterPro" id="IPR023614">
    <property type="entry name" value="Porin_dom_sf"/>
</dbReference>
<evidence type="ECO:0000256" key="4">
    <source>
        <dbReference type="ARBA" id="ARBA00022452"/>
    </source>
</evidence>
<evidence type="ECO:0000256" key="3">
    <source>
        <dbReference type="ARBA" id="ARBA00022448"/>
    </source>
</evidence>
<dbReference type="CDD" id="cd00342">
    <property type="entry name" value="gram_neg_porins"/>
    <property type="match status" value="1"/>
</dbReference>
<dbReference type="InterPro" id="IPR002299">
    <property type="entry name" value="Porin_Neis"/>
</dbReference>
<evidence type="ECO:0000256" key="10">
    <source>
        <dbReference type="ARBA" id="ARBA00023237"/>
    </source>
</evidence>
<evidence type="ECO:0000313" key="14">
    <source>
        <dbReference type="Proteomes" id="UP000308917"/>
    </source>
</evidence>